<dbReference type="Proteomes" id="UP001222325">
    <property type="component" value="Unassembled WGS sequence"/>
</dbReference>
<reference evidence="2" key="1">
    <citation type="submission" date="2023-03" db="EMBL/GenBank/DDBJ databases">
        <title>Massive genome expansion in bonnet fungi (Mycena s.s.) driven by repeated elements and novel gene families across ecological guilds.</title>
        <authorList>
            <consortium name="Lawrence Berkeley National Laboratory"/>
            <person name="Harder C.B."/>
            <person name="Miyauchi S."/>
            <person name="Viragh M."/>
            <person name="Kuo A."/>
            <person name="Thoen E."/>
            <person name="Andreopoulos B."/>
            <person name="Lu D."/>
            <person name="Skrede I."/>
            <person name="Drula E."/>
            <person name="Henrissat B."/>
            <person name="Morin E."/>
            <person name="Kohler A."/>
            <person name="Barry K."/>
            <person name="LaButti K."/>
            <person name="Morin E."/>
            <person name="Salamov A."/>
            <person name="Lipzen A."/>
            <person name="Mereny Z."/>
            <person name="Hegedus B."/>
            <person name="Baldrian P."/>
            <person name="Stursova M."/>
            <person name="Weitz H."/>
            <person name="Taylor A."/>
            <person name="Grigoriev I.V."/>
            <person name="Nagy L.G."/>
            <person name="Martin F."/>
            <person name="Kauserud H."/>
        </authorList>
    </citation>
    <scope>NUCLEOTIDE SEQUENCE</scope>
    <source>
        <strain evidence="2">CBHHK173m</strain>
    </source>
</reference>
<evidence type="ECO:0000313" key="3">
    <source>
        <dbReference type="Proteomes" id="UP001222325"/>
    </source>
</evidence>
<dbReference type="Pfam" id="PF11976">
    <property type="entry name" value="Rad60-SLD"/>
    <property type="match status" value="1"/>
</dbReference>
<feature type="domain" description="Ubiquitin-like" evidence="1">
    <location>
        <begin position="15"/>
        <end position="90"/>
    </location>
</feature>
<keyword evidence="3" id="KW-1185">Reference proteome</keyword>
<evidence type="ECO:0000259" key="1">
    <source>
        <dbReference type="PROSITE" id="PS50053"/>
    </source>
</evidence>
<dbReference type="PANTHER" id="PTHR10562">
    <property type="entry name" value="SMALL UBIQUITIN-RELATED MODIFIER"/>
    <property type="match status" value="1"/>
</dbReference>
<gene>
    <name evidence="2" type="ORF">B0H15DRAFT_951055</name>
</gene>
<dbReference type="InterPro" id="IPR029071">
    <property type="entry name" value="Ubiquitin-like_domsf"/>
</dbReference>
<dbReference type="EMBL" id="JARJCN010000034">
    <property type="protein sequence ID" value="KAJ7085453.1"/>
    <property type="molecule type" value="Genomic_DNA"/>
</dbReference>
<dbReference type="SUPFAM" id="SSF54236">
    <property type="entry name" value="Ubiquitin-like"/>
    <property type="match status" value="1"/>
</dbReference>
<comment type="caution">
    <text evidence="2">The sequence shown here is derived from an EMBL/GenBank/DDBJ whole genome shotgun (WGS) entry which is preliminary data.</text>
</comment>
<dbReference type="InterPro" id="IPR022617">
    <property type="entry name" value="Rad60/SUMO-like_dom"/>
</dbReference>
<dbReference type="AlphaFoldDB" id="A0AAD6U197"/>
<dbReference type="PROSITE" id="PS50053">
    <property type="entry name" value="UBIQUITIN_2"/>
    <property type="match status" value="1"/>
</dbReference>
<name>A0AAD6U197_9AGAR</name>
<dbReference type="InterPro" id="IPR000626">
    <property type="entry name" value="Ubiquitin-like_dom"/>
</dbReference>
<dbReference type="Gene3D" id="3.10.20.90">
    <property type="entry name" value="Phosphatidylinositol 3-kinase Catalytic Subunit, Chain A, domain 1"/>
    <property type="match status" value="1"/>
</dbReference>
<protein>
    <submittedName>
        <fullName evidence="2">Supressor of mif two, 3-like protein 1-like protein</fullName>
    </submittedName>
</protein>
<sequence length="93" mass="10425">MSPSGEDVKPDVTKIRIVVQFNGQNTVFLYKKNKPLAKLLNMFCERIGVDRKTVRFNYDGTMVEQEGVTPDSLGMEDEDVIDGQIWQEGGGSI</sequence>
<evidence type="ECO:0000313" key="2">
    <source>
        <dbReference type="EMBL" id="KAJ7085453.1"/>
    </source>
</evidence>
<accession>A0AAD6U197</accession>
<organism evidence="2 3">
    <name type="scientific">Mycena belliarum</name>
    <dbReference type="NCBI Taxonomy" id="1033014"/>
    <lineage>
        <taxon>Eukaryota</taxon>
        <taxon>Fungi</taxon>
        <taxon>Dikarya</taxon>
        <taxon>Basidiomycota</taxon>
        <taxon>Agaricomycotina</taxon>
        <taxon>Agaricomycetes</taxon>
        <taxon>Agaricomycetidae</taxon>
        <taxon>Agaricales</taxon>
        <taxon>Marasmiineae</taxon>
        <taxon>Mycenaceae</taxon>
        <taxon>Mycena</taxon>
    </lineage>
</organism>
<proteinExistence type="predicted"/>